<dbReference type="GO" id="GO:0046872">
    <property type="term" value="F:metal ion binding"/>
    <property type="evidence" value="ECO:0007669"/>
    <property type="project" value="UniProtKB-KW"/>
</dbReference>
<keyword evidence="2 4" id="KW-0479">Metal-binding</keyword>
<keyword evidence="3 4" id="KW-0408">Iron</keyword>
<evidence type="ECO:0000313" key="7">
    <source>
        <dbReference type="EMBL" id="EJF52398.1"/>
    </source>
</evidence>
<dbReference type="InterPro" id="IPR009056">
    <property type="entry name" value="Cyt_c-like_dom"/>
</dbReference>
<dbReference type="EMBL" id="JH719942">
    <property type="protein sequence ID" value="EJF52398.1"/>
    <property type="molecule type" value="Genomic_DNA"/>
</dbReference>
<evidence type="ECO:0000259" key="6">
    <source>
        <dbReference type="PROSITE" id="PS51007"/>
    </source>
</evidence>
<organism evidence="7 8">
    <name type="scientific">Saprospira grandis DSM 2844</name>
    <dbReference type="NCBI Taxonomy" id="694433"/>
    <lineage>
        <taxon>Bacteria</taxon>
        <taxon>Pseudomonadati</taxon>
        <taxon>Bacteroidota</taxon>
        <taxon>Saprospiria</taxon>
        <taxon>Saprospirales</taxon>
        <taxon>Saprospiraceae</taxon>
        <taxon>Saprospira</taxon>
    </lineage>
</organism>
<gene>
    <name evidence="7" type="ORF">SapgrDRAFT_0655</name>
</gene>
<dbReference type="GO" id="GO:0009055">
    <property type="term" value="F:electron transfer activity"/>
    <property type="evidence" value="ECO:0007669"/>
    <property type="project" value="InterPro"/>
</dbReference>
<dbReference type="PANTHER" id="PTHR35008">
    <property type="entry name" value="BLL4482 PROTEIN-RELATED"/>
    <property type="match status" value="1"/>
</dbReference>
<name>J1I274_9BACT</name>
<dbReference type="GO" id="GO:0020037">
    <property type="term" value="F:heme binding"/>
    <property type="evidence" value="ECO:0007669"/>
    <property type="project" value="InterPro"/>
</dbReference>
<dbReference type="RefSeq" id="WP_002657311.1">
    <property type="nucleotide sequence ID" value="NZ_JH719942.1"/>
</dbReference>
<evidence type="ECO:0000256" key="2">
    <source>
        <dbReference type="ARBA" id="ARBA00022723"/>
    </source>
</evidence>
<dbReference type="PANTHER" id="PTHR35008:SF8">
    <property type="entry name" value="ALCOHOL DEHYDROGENASE CYTOCHROME C SUBUNIT"/>
    <property type="match status" value="1"/>
</dbReference>
<dbReference type="HOGENOM" id="CLU_093848_2_1_10"/>
<keyword evidence="1 4" id="KW-0349">Heme</keyword>
<dbReference type="Pfam" id="PF00034">
    <property type="entry name" value="Cytochrom_C"/>
    <property type="match status" value="1"/>
</dbReference>
<dbReference type="InterPro" id="IPR051459">
    <property type="entry name" value="Cytochrome_c-type_DH"/>
</dbReference>
<dbReference type="SUPFAM" id="SSF46626">
    <property type="entry name" value="Cytochrome c"/>
    <property type="match status" value="1"/>
</dbReference>
<dbReference type="Proteomes" id="UP000005113">
    <property type="component" value="Unassembled WGS sequence"/>
</dbReference>
<accession>J1I274</accession>
<evidence type="ECO:0000256" key="4">
    <source>
        <dbReference type="PROSITE-ProRule" id="PRU00433"/>
    </source>
</evidence>
<dbReference type="Gene3D" id="1.10.760.10">
    <property type="entry name" value="Cytochrome c-like domain"/>
    <property type="match status" value="1"/>
</dbReference>
<feature type="domain" description="Cytochrome c" evidence="6">
    <location>
        <begin position="20"/>
        <end position="109"/>
    </location>
</feature>
<sequence length="130" mass="14468">MRPFFLFFLLLGLFACKQPNAYGDGAMLYEKHCANCHGEQGEGLEELIPPLAQADALMQAGTAAACWIRYGLDGPILVNGQEFDNEMPENKALSAVEITNVLNYIRNSWGNKGEFLQLDQVQNQLLNCQK</sequence>
<dbReference type="AlphaFoldDB" id="J1I274"/>
<feature type="signal peptide" evidence="5">
    <location>
        <begin position="1"/>
        <end position="21"/>
    </location>
</feature>
<keyword evidence="5" id="KW-0732">Signal</keyword>
<evidence type="ECO:0000256" key="5">
    <source>
        <dbReference type="SAM" id="SignalP"/>
    </source>
</evidence>
<evidence type="ECO:0000313" key="8">
    <source>
        <dbReference type="Proteomes" id="UP000005113"/>
    </source>
</evidence>
<dbReference type="OrthoDB" id="9811395at2"/>
<proteinExistence type="predicted"/>
<protein>
    <submittedName>
        <fullName evidence="7">Cytochrome c</fullName>
    </submittedName>
</protein>
<dbReference type="PROSITE" id="PS51257">
    <property type="entry name" value="PROKAR_LIPOPROTEIN"/>
    <property type="match status" value="1"/>
</dbReference>
<evidence type="ECO:0000256" key="1">
    <source>
        <dbReference type="ARBA" id="ARBA00022617"/>
    </source>
</evidence>
<reference evidence="8" key="1">
    <citation type="journal article" date="2012" name="Stand. Genomic Sci.">
        <title>Permanent draft genome sequence of the gliding predator Saprospira grandis strain Sa g1 (= HR1).</title>
        <authorList>
            <person name="Mavromatis K."/>
            <person name="Chertkov O."/>
            <person name="Lapidus A."/>
            <person name="Nolan M."/>
            <person name="Lucas S."/>
            <person name="Tice H."/>
            <person name="Del Rio T.G."/>
            <person name="Cheng J.F."/>
            <person name="Han C."/>
            <person name="Tapia R."/>
            <person name="Bruce D."/>
            <person name="Goodwin L.A."/>
            <person name="Pitluck S."/>
            <person name="Huntemann M."/>
            <person name="Liolios K."/>
            <person name="Pagani I."/>
            <person name="Ivanova N."/>
            <person name="Mikhailova N."/>
            <person name="Pati A."/>
            <person name="Chen A."/>
            <person name="Palaniappan K."/>
            <person name="Land M."/>
            <person name="Brambilla E.M."/>
            <person name="Rohde M."/>
            <person name="Spring S."/>
            <person name="Goker M."/>
            <person name="Detter J.C."/>
            <person name="Bristow J."/>
            <person name="Eisen J.A."/>
            <person name="Markowitz V."/>
            <person name="Hugenholtz P."/>
            <person name="Kyrpides N.C."/>
            <person name="Klenk H.P."/>
            <person name="Woyke T."/>
        </authorList>
    </citation>
    <scope>NUCLEOTIDE SEQUENCE [LARGE SCALE GENOMIC DNA]</scope>
    <source>
        <strain evidence="8">DSM 2844</strain>
    </source>
</reference>
<evidence type="ECO:0000256" key="3">
    <source>
        <dbReference type="ARBA" id="ARBA00023004"/>
    </source>
</evidence>
<dbReference type="InterPro" id="IPR036909">
    <property type="entry name" value="Cyt_c-like_dom_sf"/>
</dbReference>
<feature type="chain" id="PRO_5003743914" evidence="5">
    <location>
        <begin position="22"/>
        <end position="130"/>
    </location>
</feature>
<dbReference type="PROSITE" id="PS51007">
    <property type="entry name" value="CYTC"/>
    <property type="match status" value="1"/>
</dbReference>